<proteinExistence type="predicted"/>
<gene>
    <name evidence="1" type="ORF">AVDCRST_MAG85-954</name>
</gene>
<dbReference type="EMBL" id="CADCVT010000107">
    <property type="protein sequence ID" value="CAA9486172.1"/>
    <property type="molecule type" value="Genomic_DNA"/>
</dbReference>
<keyword evidence="1" id="KW-0808">Transferase</keyword>
<feature type="non-terminal residue" evidence="1">
    <location>
        <position position="37"/>
    </location>
</feature>
<dbReference type="AlphaFoldDB" id="A0A6J4RZW9"/>
<protein>
    <submittedName>
        <fullName evidence="1">Error-prone repair homolog of DNA polymerase III alpha subunit</fullName>
        <ecNumber evidence="1">2.7.7.7</ecNumber>
    </submittedName>
</protein>
<name>A0A6J4RZW9_9ACTN</name>
<reference evidence="1" key="1">
    <citation type="submission" date="2020-02" db="EMBL/GenBank/DDBJ databases">
        <authorList>
            <person name="Meier V. D."/>
        </authorList>
    </citation>
    <scope>NUCLEOTIDE SEQUENCE</scope>
    <source>
        <strain evidence="1">AVDCRST_MAG85</strain>
    </source>
</reference>
<keyword evidence="1" id="KW-0548">Nucleotidyltransferase</keyword>
<feature type="non-terminal residue" evidence="1">
    <location>
        <position position="1"/>
    </location>
</feature>
<dbReference type="EC" id="2.7.7.7" evidence="1"/>
<sequence>AVRRAPRPLRLLLPGRLVAAGRAGGRRGGPGLRGDGA</sequence>
<accession>A0A6J4RZW9</accession>
<evidence type="ECO:0000313" key="1">
    <source>
        <dbReference type="EMBL" id="CAA9486172.1"/>
    </source>
</evidence>
<organism evidence="1">
    <name type="scientific">uncultured Solirubrobacteraceae bacterium</name>
    <dbReference type="NCBI Taxonomy" id="1162706"/>
    <lineage>
        <taxon>Bacteria</taxon>
        <taxon>Bacillati</taxon>
        <taxon>Actinomycetota</taxon>
        <taxon>Thermoleophilia</taxon>
        <taxon>Solirubrobacterales</taxon>
        <taxon>Solirubrobacteraceae</taxon>
        <taxon>environmental samples</taxon>
    </lineage>
</organism>
<dbReference type="GO" id="GO:0003887">
    <property type="term" value="F:DNA-directed DNA polymerase activity"/>
    <property type="evidence" value="ECO:0007669"/>
    <property type="project" value="UniProtKB-EC"/>
</dbReference>